<reference evidence="8 9" key="1">
    <citation type="submission" date="2017-06" db="EMBL/GenBank/DDBJ databases">
        <authorList>
            <person name="Kim H.J."/>
            <person name="Triplett B.A."/>
        </authorList>
    </citation>
    <scope>NUCLEOTIDE SEQUENCE [LARGE SCALE GENOMIC DNA]</scope>
    <source>
        <strain evidence="8 9">DSM 44715</strain>
    </source>
</reference>
<dbReference type="EMBL" id="FZOR01000042">
    <property type="protein sequence ID" value="SNT54749.1"/>
    <property type="molecule type" value="Genomic_DNA"/>
</dbReference>
<gene>
    <name evidence="8" type="ORF">SAMN05443665_104259</name>
</gene>
<dbReference type="PROSITE" id="PS51462">
    <property type="entry name" value="NUDIX"/>
    <property type="match status" value="1"/>
</dbReference>
<comment type="cofactor">
    <cofactor evidence="1">
        <name>Mn(2+)</name>
        <dbReference type="ChEBI" id="CHEBI:29035"/>
    </cofactor>
</comment>
<dbReference type="PANTHER" id="PTHR12318">
    <property type="entry name" value="TESTOSTERONE-REGULATED PROTEIN RP2"/>
    <property type="match status" value="1"/>
</dbReference>
<proteinExistence type="predicted"/>
<accession>A0A239NKT9</accession>
<sequence>MGTVNGLKLPASFRDRIEDIRAGRAEPVPARDAATVVVLRDHEKHGLQAFMLRRVRSMAFAPGAYVFPGGSVDPRDGEADLAWSGPSPAEWGAAFKADETLARELVCAAVRETFEETLVLLAGPTGGTVVDDTRGDDWEADRQSLLDRSQSFGGFLARRGLVLRADLLRPWAHWITPAIEPKRYDTRFFVAAMPQGQRARDVSTEADQVAWVRPAEAAERAVKGEWMMLPPTIATLAELAEFDTVADVLAAPREIVVHEPTAEIIDGEAYLVLPEGTERHYAQG</sequence>
<feature type="domain" description="Nudix hydrolase" evidence="7">
    <location>
        <begin position="29"/>
        <end position="234"/>
    </location>
</feature>
<dbReference type="PANTHER" id="PTHR12318:SF0">
    <property type="entry name" value="ACYL-COENZYME A DIPHOSPHATASE NUDT19"/>
    <property type="match status" value="1"/>
</dbReference>
<dbReference type="InterPro" id="IPR015797">
    <property type="entry name" value="NUDIX_hydrolase-like_dom_sf"/>
</dbReference>
<dbReference type="RefSeq" id="WP_089329876.1">
    <property type="nucleotide sequence ID" value="NZ_FZOR01000042.1"/>
</dbReference>
<evidence type="ECO:0000256" key="1">
    <source>
        <dbReference type="ARBA" id="ARBA00001936"/>
    </source>
</evidence>
<evidence type="ECO:0000256" key="3">
    <source>
        <dbReference type="ARBA" id="ARBA00022723"/>
    </source>
</evidence>
<keyword evidence="4" id="KW-0378">Hydrolase</keyword>
<evidence type="ECO:0000256" key="5">
    <source>
        <dbReference type="ARBA" id="ARBA00022842"/>
    </source>
</evidence>
<dbReference type="SUPFAM" id="SSF55811">
    <property type="entry name" value="Nudix"/>
    <property type="match status" value="1"/>
</dbReference>
<keyword evidence="6" id="KW-0464">Manganese</keyword>
<keyword evidence="3" id="KW-0479">Metal-binding</keyword>
<protein>
    <recommendedName>
        <fullName evidence="7">Nudix hydrolase domain-containing protein</fullName>
    </recommendedName>
</protein>
<keyword evidence="9" id="KW-1185">Reference proteome</keyword>
<evidence type="ECO:0000256" key="4">
    <source>
        <dbReference type="ARBA" id="ARBA00022801"/>
    </source>
</evidence>
<dbReference type="Proteomes" id="UP000198318">
    <property type="component" value="Unassembled WGS sequence"/>
</dbReference>
<keyword evidence="5" id="KW-0460">Magnesium</keyword>
<evidence type="ECO:0000313" key="9">
    <source>
        <dbReference type="Proteomes" id="UP000198318"/>
    </source>
</evidence>
<evidence type="ECO:0000256" key="2">
    <source>
        <dbReference type="ARBA" id="ARBA00001946"/>
    </source>
</evidence>
<dbReference type="GO" id="GO:0046872">
    <property type="term" value="F:metal ion binding"/>
    <property type="evidence" value="ECO:0007669"/>
    <property type="project" value="UniProtKB-KW"/>
</dbReference>
<name>A0A239NKT9_9ACTN</name>
<evidence type="ECO:0000313" key="8">
    <source>
        <dbReference type="EMBL" id="SNT54749.1"/>
    </source>
</evidence>
<dbReference type="OrthoDB" id="7183442at2"/>
<organism evidence="8 9">
    <name type="scientific">Actinomadura meyerae</name>
    <dbReference type="NCBI Taxonomy" id="240840"/>
    <lineage>
        <taxon>Bacteria</taxon>
        <taxon>Bacillati</taxon>
        <taxon>Actinomycetota</taxon>
        <taxon>Actinomycetes</taxon>
        <taxon>Streptosporangiales</taxon>
        <taxon>Thermomonosporaceae</taxon>
        <taxon>Actinomadura</taxon>
    </lineage>
</organism>
<evidence type="ECO:0000259" key="7">
    <source>
        <dbReference type="PROSITE" id="PS51462"/>
    </source>
</evidence>
<dbReference type="Gene3D" id="3.90.79.10">
    <property type="entry name" value="Nucleoside Triphosphate Pyrophosphohydrolase"/>
    <property type="match status" value="1"/>
</dbReference>
<dbReference type="GO" id="GO:0016818">
    <property type="term" value="F:hydrolase activity, acting on acid anhydrides, in phosphorus-containing anhydrides"/>
    <property type="evidence" value="ECO:0007669"/>
    <property type="project" value="InterPro"/>
</dbReference>
<evidence type="ECO:0000256" key="6">
    <source>
        <dbReference type="ARBA" id="ARBA00023211"/>
    </source>
</evidence>
<dbReference type="InterPro" id="IPR000086">
    <property type="entry name" value="NUDIX_hydrolase_dom"/>
</dbReference>
<dbReference type="AlphaFoldDB" id="A0A239NKT9"/>
<dbReference type="CDD" id="cd18870">
    <property type="entry name" value="NUDIX_AcylCoAdiphos_Nudt19"/>
    <property type="match status" value="1"/>
</dbReference>
<comment type="cofactor">
    <cofactor evidence="2">
        <name>Mg(2+)</name>
        <dbReference type="ChEBI" id="CHEBI:18420"/>
    </cofactor>
</comment>
<dbReference type="InterPro" id="IPR039121">
    <property type="entry name" value="NUDT19"/>
</dbReference>